<feature type="binding site" evidence="1">
    <location>
        <begin position="16"/>
        <end position="23"/>
    </location>
    <ligand>
        <name>ATP</name>
        <dbReference type="ChEBI" id="CHEBI:30616"/>
    </ligand>
</feature>
<accession>A0A177WDW9</accession>
<protein>
    <recommendedName>
        <fullName evidence="2">Kinesin motor domain-containing protein</fullName>
    </recommendedName>
</protein>
<dbReference type="InterPro" id="IPR036961">
    <property type="entry name" value="Kinesin_motor_dom_sf"/>
</dbReference>
<proteinExistence type="inferred from homology"/>
<evidence type="ECO:0000256" key="1">
    <source>
        <dbReference type="PROSITE-ProRule" id="PRU00283"/>
    </source>
</evidence>
<dbReference type="AlphaFoldDB" id="A0A177WDW9"/>
<dbReference type="VEuPathDB" id="FungiDB:BDEG_22255"/>
<dbReference type="PROSITE" id="PS50067">
    <property type="entry name" value="KINESIN_MOTOR_2"/>
    <property type="match status" value="1"/>
</dbReference>
<reference evidence="3 4" key="2">
    <citation type="submission" date="2016-05" db="EMBL/GenBank/DDBJ databases">
        <title>Lineage-specific infection strategies underlie the spectrum of fungal disease in amphibians.</title>
        <authorList>
            <person name="Cuomo C.A."/>
            <person name="Farrer R.A."/>
            <person name="James T."/>
            <person name="Longcore J."/>
            <person name="Birren B."/>
        </authorList>
    </citation>
    <scope>NUCLEOTIDE SEQUENCE [LARGE SCALE GENOMIC DNA]</scope>
    <source>
        <strain evidence="3 4">JEL423</strain>
    </source>
</reference>
<evidence type="ECO:0000259" key="2">
    <source>
        <dbReference type="PROSITE" id="PS50067"/>
    </source>
</evidence>
<dbReference type="Pfam" id="PF00225">
    <property type="entry name" value="Kinesin"/>
    <property type="match status" value="1"/>
</dbReference>
<comment type="similarity">
    <text evidence="1">Belongs to the TRAFAC class myosin-kinesin ATPase superfamily. Kinesin family.</text>
</comment>
<dbReference type="InterPro" id="IPR001752">
    <property type="entry name" value="Kinesin_motor_dom"/>
</dbReference>
<dbReference type="SUPFAM" id="SSF52540">
    <property type="entry name" value="P-loop containing nucleoside triphosphate hydrolases"/>
    <property type="match status" value="1"/>
</dbReference>
<evidence type="ECO:0000313" key="4">
    <source>
        <dbReference type="Proteomes" id="UP000077115"/>
    </source>
</evidence>
<keyword evidence="1" id="KW-0547">Nucleotide-binding</keyword>
<evidence type="ECO:0000313" key="3">
    <source>
        <dbReference type="EMBL" id="OAJ38308.1"/>
    </source>
</evidence>
<gene>
    <name evidence="3" type="ORF">BDEG_22255</name>
</gene>
<dbReference type="EMBL" id="DS022301">
    <property type="protein sequence ID" value="OAJ38308.1"/>
    <property type="molecule type" value="Genomic_DNA"/>
</dbReference>
<dbReference type="Gene3D" id="3.40.850.10">
    <property type="entry name" value="Kinesin motor domain"/>
    <property type="match status" value="1"/>
</dbReference>
<name>A0A177WDW9_BATDL</name>
<reference evidence="3 4" key="1">
    <citation type="submission" date="2006-10" db="EMBL/GenBank/DDBJ databases">
        <title>The Genome Sequence of Batrachochytrium dendrobatidis JEL423.</title>
        <authorList>
            <consortium name="The Broad Institute Genome Sequencing Platform"/>
            <person name="Birren B."/>
            <person name="Lander E."/>
            <person name="Galagan J."/>
            <person name="Cuomo C."/>
            <person name="Devon K."/>
            <person name="Jaffe D."/>
            <person name="Butler J."/>
            <person name="Alvarez P."/>
            <person name="Gnerre S."/>
            <person name="Grabherr M."/>
            <person name="Kleber M."/>
            <person name="Mauceli E."/>
            <person name="Brockman W."/>
            <person name="Young S."/>
            <person name="LaButti K."/>
            <person name="Sykes S."/>
            <person name="DeCaprio D."/>
            <person name="Crawford M."/>
            <person name="Koehrsen M."/>
            <person name="Engels R."/>
            <person name="Montgomery P."/>
            <person name="Pearson M."/>
            <person name="Howarth C."/>
            <person name="Larson L."/>
            <person name="White J."/>
            <person name="O'Leary S."/>
            <person name="Kodira C."/>
            <person name="Zeng Q."/>
            <person name="Yandava C."/>
            <person name="Alvarado L."/>
            <person name="Longcore J."/>
            <person name="James T."/>
        </authorList>
    </citation>
    <scope>NUCLEOTIDE SEQUENCE [LARGE SCALE GENOMIC DNA]</scope>
    <source>
        <strain evidence="3 4">JEL423</strain>
    </source>
</reference>
<feature type="domain" description="Kinesin motor" evidence="2">
    <location>
        <begin position="1"/>
        <end position="49"/>
    </location>
</feature>
<dbReference type="GO" id="GO:0003777">
    <property type="term" value="F:microtubule motor activity"/>
    <property type="evidence" value="ECO:0007669"/>
    <property type="project" value="InterPro"/>
</dbReference>
<dbReference type="GO" id="GO:0005524">
    <property type="term" value="F:ATP binding"/>
    <property type="evidence" value="ECO:0007669"/>
    <property type="project" value="UniProtKB-UniRule"/>
</dbReference>
<keyword evidence="1" id="KW-0067">ATP-binding</keyword>
<dbReference type="Proteomes" id="UP000077115">
    <property type="component" value="Unassembled WGS sequence"/>
</dbReference>
<sequence>MYTHPTRYSATIFAFGQTGSGKTFTITGPEGAQTSDTQINITKPFETMQ</sequence>
<organism evidence="3 4">
    <name type="scientific">Batrachochytrium dendrobatidis (strain JEL423)</name>
    <dbReference type="NCBI Taxonomy" id="403673"/>
    <lineage>
        <taxon>Eukaryota</taxon>
        <taxon>Fungi</taxon>
        <taxon>Fungi incertae sedis</taxon>
        <taxon>Chytridiomycota</taxon>
        <taxon>Chytridiomycota incertae sedis</taxon>
        <taxon>Chytridiomycetes</taxon>
        <taxon>Rhizophydiales</taxon>
        <taxon>Rhizophydiales incertae sedis</taxon>
        <taxon>Batrachochytrium</taxon>
    </lineage>
</organism>
<dbReference type="InterPro" id="IPR027417">
    <property type="entry name" value="P-loop_NTPase"/>
</dbReference>
<keyword evidence="1" id="KW-0505">Motor protein</keyword>
<dbReference type="GO" id="GO:0008017">
    <property type="term" value="F:microtubule binding"/>
    <property type="evidence" value="ECO:0007669"/>
    <property type="project" value="InterPro"/>
</dbReference>
<dbReference type="GO" id="GO:0007018">
    <property type="term" value="P:microtubule-based movement"/>
    <property type="evidence" value="ECO:0007669"/>
    <property type="project" value="InterPro"/>
</dbReference>